<dbReference type="EMBL" id="FMCR01000005">
    <property type="protein sequence ID" value="SCF29907.1"/>
    <property type="molecule type" value="Genomic_DNA"/>
</dbReference>
<evidence type="ECO:0000313" key="5">
    <source>
        <dbReference type="Proteomes" id="UP000198864"/>
    </source>
</evidence>
<feature type="chain" id="PRO_5038553911" evidence="2">
    <location>
        <begin position="29"/>
        <end position="307"/>
    </location>
</feature>
<reference evidence="4 5" key="1">
    <citation type="submission" date="2016-06" db="EMBL/GenBank/DDBJ databases">
        <authorList>
            <person name="Kjaerup R.B."/>
            <person name="Dalgaard T.S."/>
            <person name="Juul-Madsen H.R."/>
        </authorList>
    </citation>
    <scope>NUCLEOTIDE SEQUENCE [LARGE SCALE GENOMIC DNA]</scope>
    <source>
        <strain evidence="4 5">DSM 44871</strain>
    </source>
</reference>
<sequence length="307" mass="32774">MAEGKGRQLPRRWVVSAVTMSLAGVATAAFGATRGRDGDGAGPSHGSSPASPIPTTPAIDRIDQARTRIKAYVQRYDGHLAVAALDRQGTAAVTVGAKRFETASIVKVNILAALLLRQNPPGKALGSETRRLAEAMIVSSDNDAAVALWQRIGGSRGLNAANRALGLRETKPNSHWGLTTTTVADQLRLLTALTSPTGPLTPQDRTFIMGLMKKVTPEQRWGVTAAREPGSRSEYVKNGWDTADVDGGRWLVNSIGRIVETRHDWLIAVLSDHHVSQKEGIRVVEKAATYVLKELRAATASDGPPQG</sequence>
<evidence type="ECO:0000313" key="4">
    <source>
        <dbReference type="EMBL" id="SCF29907.1"/>
    </source>
</evidence>
<keyword evidence="2" id="KW-0732">Signal</keyword>
<feature type="domain" description="Beta-lactamase class A catalytic" evidence="3">
    <location>
        <begin position="128"/>
        <end position="220"/>
    </location>
</feature>
<proteinExistence type="predicted"/>
<dbReference type="GO" id="GO:0030655">
    <property type="term" value="P:beta-lactam antibiotic catabolic process"/>
    <property type="evidence" value="ECO:0007669"/>
    <property type="project" value="InterPro"/>
</dbReference>
<dbReference type="GO" id="GO:0008800">
    <property type="term" value="F:beta-lactamase activity"/>
    <property type="evidence" value="ECO:0007669"/>
    <property type="project" value="InterPro"/>
</dbReference>
<evidence type="ECO:0000256" key="2">
    <source>
        <dbReference type="SAM" id="SignalP"/>
    </source>
</evidence>
<dbReference type="RefSeq" id="WP_141710442.1">
    <property type="nucleotide sequence ID" value="NZ_FMCR01000005.1"/>
</dbReference>
<name>A0A1C4ZAH2_9ACTN</name>
<dbReference type="PANTHER" id="PTHR35333:SF3">
    <property type="entry name" value="BETA-LACTAMASE-TYPE TRANSPEPTIDASE FOLD CONTAINING PROTEIN"/>
    <property type="match status" value="1"/>
</dbReference>
<dbReference type="Gene3D" id="3.40.710.10">
    <property type="entry name" value="DD-peptidase/beta-lactamase superfamily"/>
    <property type="match status" value="1"/>
</dbReference>
<dbReference type="SUPFAM" id="SSF56601">
    <property type="entry name" value="beta-lactamase/transpeptidase-like"/>
    <property type="match status" value="1"/>
</dbReference>
<evidence type="ECO:0000256" key="1">
    <source>
        <dbReference type="SAM" id="MobiDB-lite"/>
    </source>
</evidence>
<feature type="region of interest" description="Disordered" evidence="1">
    <location>
        <begin position="33"/>
        <end position="59"/>
    </location>
</feature>
<dbReference type="InterPro" id="IPR012338">
    <property type="entry name" value="Beta-lactam/transpept-like"/>
</dbReference>
<feature type="signal peptide" evidence="2">
    <location>
        <begin position="1"/>
        <end position="28"/>
    </location>
</feature>
<dbReference type="AlphaFoldDB" id="A0A1C4ZAH2"/>
<dbReference type="PANTHER" id="PTHR35333">
    <property type="entry name" value="BETA-LACTAMASE"/>
    <property type="match status" value="1"/>
</dbReference>
<dbReference type="InterPro" id="IPR045155">
    <property type="entry name" value="Beta-lactam_cat"/>
</dbReference>
<gene>
    <name evidence="4" type="ORF">GA0070561_5147</name>
</gene>
<evidence type="ECO:0000259" key="3">
    <source>
        <dbReference type="Pfam" id="PF13354"/>
    </source>
</evidence>
<dbReference type="Pfam" id="PF13354">
    <property type="entry name" value="Beta-lactamase2"/>
    <property type="match status" value="1"/>
</dbReference>
<organism evidence="4 5">
    <name type="scientific">Micromonospora saelicesensis</name>
    <dbReference type="NCBI Taxonomy" id="285676"/>
    <lineage>
        <taxon>Bacteria</taxon>
        <taxon>Bacillati</taxon>
        <taxon>Actinomycetota</taxon>
        <taxon>Actinomycetes</taxon>
        <taxon>Micromonosporales</taxon>
        <taxon>Micromonosporaceae</taxon>
        <taxon>Micromonospora</taxon>
    </lineage>
</organism>
<accession>A0A1C4ZAH2</accession>
<dbReference type="GO" id="GO:0046677">
    <property type="term" value="P:response to antibiotic"/>
    <property type="evidence" value="ECO:0007669"/>
    <property type="project" value="InterPro"/>
</dbReference>
<protein>
    <submittedName>
        <fullName evidence="4">Beta-lactamase class A</fullName>
    </submittedName>
</protein>
<dbReference type="Proteomes" id="UP000198864">
    <property type="component" value="Unassembled WGS sequence"/>
</dbReference>
<dbReference type="STRING" id="285676.GA0070561_5147"/>
<dbReference type="InterPro" id="IPR000871">
    <property type="entry name" value="Beta-lactam_class-A"/>
</dbReference>